<organism evidence="4 5">
    <name type="scientific">Fibrella aquatilis</name>
    <dbReference type="NCBI Taxonomy" id="2817059"/>
    <lineage>
        <taxon>Bacteria</taxon>
        <taxon>Pseudomonadati</taxon>
        <taxon>Bacteroidota</taxon>
        <taxon>Cytophagia</taxon>
        <taxon>Cytophagales</taxon>
        <taxon>Spirosomataceae</taxon>
        <taxon>Fibrella</taxon>
    </lineage>
</organism>
<dbReference type="AlphaFoldDB" id="A0A939JZ57"/>
<dbReference type="Gene3D" id="3.40.50.300">
    <property type="entry name" value="P-loop containing nucleotide triphosphate hydrolases"/>
    <property type="match status" value="1"/>
</dbReference>
<dbReference type="PANTHER" id="PTHR39206">
    <property type="entry name" value="SLL8004 PROTEIN"/>
    <property type="match status" value="1"/>
</dbReference>
<dbReference type="GO" id="GO:0016301">
    <property type="term" value="F:kinase activity"/>
    <property type="evidence" value="ECO:0007669"/>
    <property type="project" value="InterPro"/>
</dbReference>
<dbReference type="PANTHER" id="PTHR39206:SF1">
    <property type="entry name" value="SLL8004 PROTEIN"/>
    <property type="match status" value="1"/>
</dbReference>
<keyword evidence="2" id="KW-0067">ATP-binding</keyword>
<evidence type="ECO:0000313" key="4">
    <source>
        <dbReference type="EMBL" id="MBO0930581.1"/>
    </source>
</evidence>
<dbReference type="Pfam" id="PF06414">
    <property type="entry name" value="Zeta_toxin"/>
    <property type="match status" value="1"/>
</dbReference>
<proteinExistence type="predicted"/>
<gene>
    <name evidence="4" type="ORF">J2I48_06225</name>
</gene>
<evidence type="ECO:0000313" key="5">
    <source>
        <dbReference type="Proteomes" id="UP000664795"/>
    </source>
</evidence>
<name>A0A939JZ57_9BACT</name>
<protein>
    <submittedName>
        <fullName evidence="4">Zeta toxin family protein</fullName>
    </submittedName>
</protein>
<sequence length="133" mass="14710">MVITLRSNGADFAIETTLSTRSYVQTIRRARALGYTVTLVFVYLSSPEVAVEGVAKRVAAGGHNIPEAVIRRRYDRALHNLLTLYIPVCDYFIVLNNGEEAVIEVAAGGLGEETVVFDLDCWTQIMNHDGYSE</sequence>
<dbReference type="GO" id="GO:0005524">
    <property type="term" value="F:ATP binding"/>
    <property type="evidence" value="ECO:0007669"/>
    <property type="project" value="UniProtKB-KW"/>
</dbReference>
<evidence type="ECO:0000259" key="3">
    <source>
        <dbReference type="Pfam" id="PF06414"/>
    </source>
</evidence>
<keyword evidence="5" id="KW-1185">Reference proteome</keyword>
<evidence type="ECO:0000256" key="1">
    <source>
        <dbReference type="ARBA" id="ARBA00022741"/>
    </source>
</evidence>
<reference evidence="4 5" key="1">
    <citation type="submission" date="2021-03" db="EMBL/GenBank/DDBJ databases">
        <title>Fibrella sp. HMF5036 genome sequencing and assembly.</title>
        <authorList>
            <person name="Kang H."/>
            <person name="Kim H."/>
            <person name="Bae S."/>
            <person name="Joh K."/>
        </authorList>
    </citation>
    <scope>NUCLEOTIDE SEQUENCE [LARGE SCALE GENOMIC DNA]</scope>
    <source>
        <strain evidence="4 5">HMF5036</strain>
    </source>
</reference>
<dbReference type="Proteomes" id="UP000664795">
    <property type="component" value="Unassembled WGS sequence"/>
</dbReference>
<accession>A0A939JZ57</accession>
<dbReference type="EMBL" id="JAFMYU010000004">
    <property type="protein sequence ID" value="MBO0930581.1"/>
    <property type="molecule type" value="Genomic_DNA"/>
</dbReference>
<dbReference type="InterPro" id="IPR027417">
    <property type="entry name" value="P-loop_NTPase"/>
</dbReference>
<comment type="caution">
    <text evidence="4">The sequence shown here is derived from an EMBL/GenBank/DDBJ whole genome shotgun (WGS) entry which is preliminary data.</text>
</comment>
<feature type="domain" description="Zeta toxin" evidence="3">
    <location>
        <begin position="6"/>
        <end position="83"/>
    </location>
</feature>
<evidence type="ECO:0000256" key="2">
    <source>
        <dbReference type="ARBA" id="ARBA00022840"/>
    </source>
</evidence>
<dbReference type="SUPFAM" id="SSF52540">
    <property type="entry name" value="P-loop containing nucleoside triphosphate hydrolases"/>
    <property type="match status" value="1"/>
</dbReference>
<keyword evidence="1" id="KW-0547">Nucleotide-binding</keyword>
<dbReference type="InterPro" id="IPR010488">
    <property type="entry name" value="Zeta_toxin_domain"/>
</dbReference>